<accession>A0ACB7GPY7</accession>
<gene>
    <name evidence="1" type="ORF">MANES_12G077250v8</name>
</gene>
<keyword evidence="2" id="KW-1185">Reference proteome</keyword>
<name>A0ACB7GPY7_MANES</name>
<evidence type="ECO:0000313" key="1">
    <source>
        <dbReference type="EMBL" id="KAG8642352.1"/>
    </source>
</evidence>
<dbReference type="EMBL" id="CM004398">
    <property type="protein sequence ID" value="KAG8642352.1"/>
    <property type="molecule type" value="Genomic_DNA"/>
</dbReference>
<protein>
    <submittedName>
        <fullName evidence="1">Uncharacterized protein</fullName>
    </submittedName>
</protein>
<evidence type="ECO:0000313" key="2">
    <source>
        <dbReference type="Proteomes" id="UP000091857"/>
    </source>
</evidence>
<proteinExistence type="predicted"/>
<sequence>MNGRQSSCIHEGRQRGISVFITIDKPILPEASPPHASSTLHVNLFHNILIIHGGSTD</sequence>
<reference evidence="2" key="1">
    <citation type="journal article" date="2016" name="Nat. Biotechnol.">
        <title>Sequencing wild and cultivated cassava and related species reveals extensive interspecific hybridization and genetic diversity.</title>
        <authorList>
            <person name="Bredeson J.V."/>
            <person name="Lyons J.B."/>
            <person name="Prochnik S.E."/>
            <person name="Wu G.A."/>
            <person name="Ha C.M."/>
            <person name="Edsinger-Gonzales E."/>
            <person name="Grimwood J."/>
            <person name="Schmutz J."/>
            <person name="Rabbi I.Y."/>
            <person name="Egesi C."/>
            <person name="Nauluvula P."/>
            <person name="Lebot V."/>
            <person name="Ndunguru J."/>
            <person name="Mkamilo G."/>
            <person name="Bart R.S."/>
            <person name="Setter T.L."/>
            <person name="Gleadow R.M."/>
            <person name="Kulakow P."/>
            <person name="Ferguson M.E."/>
            <person name="Rounsley S."/>
            <person name="Rokhsar D.S."/>
        </authorList>
    </citation>
    <scope>NUCLEOTIDE SEQUENCE [LARGE SCALE GENOMIC DNA]</scope>
    <source>
        <strain evidence="2">cv. AM560-2</strain>
    </source>
</reference>
<comment type="caution">
    <text evidence="1">The sequence shown here is derived from an EMBL/GenBank/DDBJ whole genome shotgun (WGS) entry which is preliminary data.</text>
</comment>
<organism evidence="1 2">
    <name type="scientific">Manihot esculenta</name>
    <name type="common">Cassava</name>
    <name type="synonym">Jatropha manihot</name>
    <dbReference type="NCBI Taxonomy" id="3983"/>
    <lineage>
        <taxon>Eukaryota</taxon>
        <taxon>Viridiplantae</taxon>
        <taxon>Streptophyta</taxon>
        <taxon>Embryophyta</taxon>
        <taxon>Tracheophyta</taxon>
        <taxon>Spermatophyta</taxon>
        <taxon>Magnoliopsida</taxon>
        <taxon>eudicotyledons</taxon>
        <taxon>Gunneridae</taxon>
        <taxon>Pentapetalae</taxon>
        <taxon>rosids</taxon>
        <taxon>fabids</taxon>
        <taxon>Malpighiales</taxon>
        <taxon>Euphorbiaceae</taxon>
        <taxon>Crotonoideae</taxon>
        <taxon>Manihoteae</taxon>
        <taxon>Manihot</taxon>
    </lineage>
</organism>
<dbReference type="Proteomes" id="UP000091857">
    <property type="component" value="Chromosome 12"/>
</dbReference>